<evidence type="ECO:0000256" key="13">
    <source>
        <dbReference type="ARBA" id="ARBA00023204"/>
    </source>
</evidence>
<name>A0A110A7A2_ANAPI</name>
<dbReference type="NCBIfam" id="TIGR02773">
    <property type="entry name" value="addB_Gpos"/>
    <property type="match status" value="1"/>
</dbReference>
<evidence type="ECO:0000256" key="2">
    <source>
        <dbReference type="ARBA" id="ARBA00022722"/>
    </source>
</evidence>
<evidence type="ECO:0000256" key="4">
    <source>
        <dbReference type="ARBA" id="ARBA00022741"/>
    </source>
</evidence>
<keyword evidence="4" id="KW-0547">Nucleotide-binding</keyword>
<evidence type="ECO:0000259" key="14">
    <source>
        <dbReference type="Pfam" id="PF12705"/>
    </source>
</evidence>
<reference evidence="16 18" key="1">
    <citation type="journal article" date="2016" name="Genome Announc.">
        <title>Complete Genome Sequence of the Amino Acid-Fermenting Clostridium propionicum X2 (DSM 1682).</title>
        <authorList>
            <person name="Poehlein A."/>
            <person name="Schlien K."/>
            <person name="Chowdhury N.P."/>
            <person name="Gottschalk G."/>
            <person name="Buckel W."/>
            <person name="Daniel R."/>
        </authorList>
    </citation>
    <scope>NUCLEOTIDE SEQUENCE [LARGE SCALE GENOMIC DNA]</scope>
    <source>
        <strain evidence="16 18">X2</strain>
    </source>
</reference>
<evidence type="ECO:0000256" key="1">
    <source>
        <dbReference type="ARBA" id="ARBA00022485"/>
    </source>
</evidence>
<evidence type="ECO:0000256" key="7">
    <source>
        <dbReference type="ARBA" id="ARBA00022806"/>
    </source>
</evidence>
<keyword evidence="8" id="KW-0269">Exonuclease</keyword>
<keyword evidence="9" id="KW-0067">ATP-binding</keyword>
<dbReference type="InterPro" id="IPR014140">
    <property type="entry name" value="DNA_helicase_suAddB"/>
</dbReference>
<reference evidence="18" key="2">
    <citation type="submission" date="2016-01" db="EMBL/GenBank/DDBJ databases">
        <authorList>
            <person name="Poehlein A."/>
            <person name="Schlien K."/>
            <person name="Gottschalk G."/>
            <person name="Buckel W."/>
            <person name="Daniel R."/>
        </authorList>
    </citation>
    <scope>NUCLEOTIDE SEQUENCE [LARGE SCALE GENOMIC DNA]</scope>
    <source>
        <strain evidence="18">X2</strain>
    </source>
</reference>
<dbReference type="GO" id="GO:0004527">
    <property type="term" value="F:exonuclease activity"/>
    <property type="evidence" value="ECO:0007669"/>
    <property type="project" value="UniProtKB-KW"/>
</dbReference>
<dbReference type="Pfam" id="PF12705">
    <property type="entry name" value="PDDEXK_1"/>
    <property type="match status" value="1"/>
</dbReference>
<dbReference type="GO" id="GO:0003677">
    <property type="term" value="F:DNA binding"/>
    <property type="evidence" value="ECO:0007669"/>
    <property type="project" value="UniProtKB-KW"/>
</dbReference>
<dbReference type="EC" id="3.1.-.-" evidence="16"/>
<accession>A0A110A7A2</accession>
<dbReference type="Proteomes" id="UP000184204">
    <property type="component" value="Unassembled WGS sequence"/>
</dbReference>
<keyword evidence="12" id="KW-0238">DNA-binding</keyword>
<evidence type="ECO:0000313" key="19">
    <source>
        <dbReference type="Proteomes" id="UP000184204"/>
    </source>
</evidence>
<proteinExistence type="predicted"/>
<dbReference type="PANTHER" id="PTHR30591">
    <property type="entry name" value="RECBCD ENZYME SUBUNIT RECC"/>
    <property type="match status" value="1"/>
</dbReference>
<dbReference type="InterPro" id="IPR049035">
    <property type="entry name" value="ADDB_N"/>
</dbReference>
<evidence type="ECO:0000313" key="16">
    <source>
        <dbReference type="EMBL" id="AMJ41872.1"/>
    </source>
</evidence>
<dbReference type="EC" id="3.6.4.12" evidence="16"/>
<keyword evidence="10" id="KW-0408">Iron</keyword>
<keyword evidence="1" id="KW-0004">4Fe-4S</keyword>
<organism evidence="17 19">
    <name type="scientific">Anaerotignum propionicum DSM 1682</name>
    <dbReference type="NCBI Taxonomy" id="991789"/>
    <lineage>
        <taxon>Bacteria</taxon>
        <taxon>Bacillati</taxon>
        <taxon>Bacillota</taxon>
        <taxon>Clostridia</taxon>
        <taxon>Lachnospirales</taxon>
        <taxon>Anaerotignaceae</taxon>
        <taxon>Anaerotignum</taxon>
    </lineage>
</organism>
<keyword evidence="2" id="KW-0540">Nuclease</keyword>
<dbReference type="GO" id="GO:0046872">
    <property type="term" value="F:metal ion binding"/>
    <property type="evidence" value="ECO:0007669"/>
    <property type="project" value="UniProtKB-KW"/>
</dbReference>
<keyword evidence="3" id="KW-0479">Metal-binding</keyword>
<keyword evidence="18" id="KW-1185">Reference proteome</keyword>
<dbReference type="GO" id="GO:0051539">
    <property type="term" value="F:4 iron, 4 sulfur cluster binding"/>
    <property type="evidence" value="ECO:0007669"/>
    <property type="project" value="UniProtKB-KW"/>
</dbReference>
<dbReference type="Gene3D" id="3.90.320.10">
    <property type="match status" value="1"/>
</dbReference>
<evidence type="ECO:0000256" key="9">
    <source>
        <dbReference type="ARBA" id="ARBA00022840"/>
    </source>
</evidence>
<dbReference type="EMBL" id="FQUA01000014">
    <property type="protein sequence ID" value="SHF04011.1"/>
    <property type="molecule type" value="Genomic_DNA"/>
</dbReference>
<dbReference type="GO" id="GO:0005524">
    <property type="term" value="F:ATP binding"/>
    <property type="evidence" value="ECO:0007669"/>
    <property type="project" value="UniProtKB-KW"/>
</dbReference>
<evidence type="ECO:0000256" key="8">
    <source>
        <dbReference type="ARBA" id="ARBA00022839"/>
    </source>
</evidence>
<reference evidence="19" key="3">
    <citation type="submission" date="2016-11" db="EMBL/GenBank/DDBJ databases">
        <authorList>
            <person name="Jaros S."/>
            <person name="Januszkiewicz K."/>
            <person name="Wedrychowicz H."/>
        </authorList>
    </citation>
    <scope>NUCLEOTIDE SEQUENCE [LARGE SCALE GENOMIC DNA]</scope>
    <source>
        <strain evidence="19">DSM 1682</strain>
    </source>
</reference>
<evidence type="ECO:0000256" key="12">
    <source>
        <dbReference type="ARBA" id="ARBA00023125"/>
    </source>
</evidence>
<keyword evidence="6 16" id="KW-0378">Hydrolase</keyword>
<dbReference type="SUPFAM" id="SSF52540">
    <property type="entry name" value="P-loop containing nucleoside triphosphate hydrolases"/>
    <property type="match status" value="1"/>
</dbReference>
<dbReference type="OrthoDB" id="9758506at2"/>
<keyword evidence="5" id="KW-0227">DNA damage</keyword>
<evidence type="ECO:0000256" key="3">
    <source>
        <dbReference type="ARBA" id="ARBA00022723"/>
    </source>
</evidence>
<keyword evidence="7 17" id="KW-0347">Helicase</keyword>
<dbReference type="InterPro" id="IPR027417">
    <property type="entry name" value="P-loop_NTPase"/>
</dbReference>
<reference evidence="17" key="4">
    <citation type="submission" date="2016-11" db="EMBL/GenBank/DDBJ databases">
        <authorList>
            <person name="Varghese N."/>
            <person name="Submissions S."/>
        </authorList>
    </citation>
    <scope>NUCLEOTIDE SEQUENCE</scope>
    <source>
        <strain evidence="17">DSM 1682</strain>
    </source>
</reference>
<dbReference type="RefSeq" id="WP_066051791.1">
    <property type="nucleotide sequence ID" value="NZ_CP014223.1"/>
</dbReference>
<feature type="domain" description="ATP-dependent helicase/deoxyribonuclease subunit B N-terminal" evidence="15">
    <location>
        <begin position="5"/>
        <end position="288"/>
    </location>
</feature>
<dbReference type="EMBL" id="CP014223">
    <property type="protein sequence ID" value="AMJ41872.1"/>
    <property type="molecule type" value="Genomic_DNA"/>
</dbReference>
<evidence type="ECO:0000256" key="5">
    <source>
        <dbReference type="ARBA" id="ARBA00022763"/>
    </source>
</evidence>
<dbReference type="Gene3D" id="3.40.50.300">
    <property type="entry name" value="P-loop containing nucleotide triphosphate hydrolases"/>
    <property type="match status" value="4"/>
</dbReference>
<dbReference type="GO" id="GO:0000724">
    <property type="term" value="P:double-strand break repair via homologous recombination"/>
    <property type="evidence" value="ECO:0007669"/>
    <property type="project" value="InterPro"/>
</dbReference>
<dbReference type="GO" id="GO:0003678">
    <property type="term" value="F:DNA helicase activity"/>
    <property type="evidence" value="ECO:0007669"/>
    <property type="project" value="UniProtKB-EC"/>
</dbReference>
<evidence type="ECO:0000259" key="15">
    <source>
        <dbReference type="Pfam" id="PF21445"/>
    </source>
</evidence>
<dbReference type="InterPro" id="IPR011604">
    <property type="entry name" value="PDDEXK-like_dom_sf"/>
</dbReference>
<evidence type="ECO:0000256" key="10">
    <source>
        <dbReference type="ARBA" id="ARBA00023004"/>
    </source>
</evidence>
<dbReference type="InterPro" id="IPR038726">
    <property type="entry name" value="PDDEXK_AddAB-type"/>
</dbReference>
<dbReference type="Pfam" id="PF21445">
    <property type="entry name" value="ADDB_N"/>
    <property type="match status" value="1"/>
</dbReference>
<feature type="domain" description="PD-(D/E)XK endonuclease-like" evidence="14">
    <location>
        <begin position="759"/>
        <end position="1102"/>
    </location>
</feature>
<dbReference type="AlphaFoldDB" id="A0A110A7A2"/>
<keyword evidence="11" id="KW-0411">Iron-sulfur</keyword>
<dbReference type="Proteomes" id="UP000068026">
    <property type="component" value="Chromosome"/>
</dbReference>
<keyword evidence="13" id="KW-0234">DNA repair</keyword>
<evidence type="ECO:0000313" key="18">
    <source>
        <dbReference type="Proteomes" id="UP000068026"/>
    </source>
</evidence>
<evidence type="ECO:0000256" key="6">
    <source>
        <dbReference type="ARBA" id="ARBA00022801"/>
    </source>
</evidence>
<evidence type="ECO:0000256" key="11">
    <source>
        <dbReference type="ARBA" id="ARBA00023014"/>
    </source>
</evidence>
<gene>
    <name evidence="16" type="primary">addB</name>
    <name evidence="16" type="ORF">CPRO_23050</name>
    <name evidence="17" type="ORF">SAMN02745151_02591</name>
</gene>
<sequence>MALRFIIGTAGTGKTHLCMDEIIDKQKMGLGRQIYIVPEQFTSQAERDLIAHSPQNAILLAEVLSFGRLAYQTFSKNGMRQKAPLGDIGKSMALQKVLLDEKENLSFFGNVMNKTGFIDQLSLTISEFFQYYIEPCQLLEKAQAGTLTQGVTEKLTDLAKIYDAYIKFTNKDYILADETLSLLAAQLSVEKPFQETELWLDGFYGFTPQEYSVIENLLKLSTQVNVTLPMDEKSFFAPFLPQSAPFYEPYITKNKLIRIAEENGIPLAPSVFLWENHRAETQALKSLEKYYFQGYHKKCSLAESISITACPTKQEEITFAAGKIIRLVRQKGLRFKEMAIVTNAMGAYEKSLRSILHEYGIPCFIDSRREITSHPLITMVTALLDSLIYDFRYENVFSYLKSGLIPFSYEEQDALENYVLAYGIKGYKWLKENWKYGLKKEGEETIAYMNLLRQRFLEPFQPFLQLKRKERLPLKEFIALLFQHLEALHVAETLVTWTEESRENGNPSKAEEHRQIWQLLLQVLDKATEILGEEPMTMAEAAKVLSAGLQKCTMGVIPPTTDCLVVGDIERSRLPEIKYLFVLGVNEGVLPSPSQPQGIFTETERQLLTETGMELASGGKQKAFEEQFLIYRGLTRPSQGLFLTFANGNTEGKALFPSPLIDRLCRMDSTLQIQSYSVFQMEEMVPSSVFHLLGEKMRNHKKDIPMEPLWQDIYSFFATEPIWEKRLSLLRKGFITTKKQELLSMKTITSLYGEKIFSSVSRLERFAACPFSYFAEYGLKATERKLYQLHTPDLGLLFHEVLELFSNKLQTENIPWASLSQEKTEEMIYEAVDLAAPKLGEAVLMDSAANQYLIRRLKRISARAAWTLVRHLKNGDFVPSGYEIGFGNHEALPPIVIELAEGKELVLSGKIDRVDLLDAQGKRYAKIIDYKSGSKAFNFQDIYYGLQLQLLVYLDAYLKHYERTETPIKPGGVFYFRISDPNLALNQEMRAEEIEEALYQKMQMSGLILEDEAVIQGLDHVFMEDMKGKSSAIVPVGYTKKGDPSSTAYLADEEQYKKLLSFVVNRGKELGNSIQSGVITPSPYRKNDQIPCTYCRFKSICRYDYEDEPKWRNLKKIAKKDFWDMIEE</sequence>
<dbReference type="PANTHER" id="PTHR30591:SF1">
    <property type="entry name" value="RECBCD ENZYME SUBUNIT RECC"/>
    <property type="match status" value="1"/>
</dbReference>
<evidence type="ECO:0000313" key="17">
    <source>
        <dbReference type="EMBL" id="SHF04011.1"/>
    </source>
</evidence>
<dbReference type="KEGG" id="cpro:CPRO_23050"/>
<protein>
    <submittedName>
        <fullName evidence="16">ATP-dependent helicase/deoxyribonuclease subunit B</fullName>
        <ecNumber evidence="16">3.1.-.-</ecNumber>
        <ecNumber evidence="16">3.6.4.12</ecNumber>
    </submittedName>
    <submittedName>
        <fullName evidence="17">DNA helicase/exodeoxyribonuclease V, subunit B</fullName>
    </submittedName>
</protein>